<organism evidence="1 2">
    <name type="scientific">Smallanthus sonchifolius</name>
    <dbReference type="NCBI Taxonomy" id="185202"/>
    <lineage>
        <taxon>Eukaryota</taxon>
        <taxon>Viridiplantae</taxon>
        <taxon>Streptophyta</taxon>
        <taxon>Embryophyta</taxon>
        <taxon>Tracheophyta</taxon>
        <taxon>Spermatophyta</taxon>
        <taxon>Magnoliopsida</taxon>
        <taxon>eudicotyledons</taxon>
        <taxon>Gunneridae</taxon>
        <taxon>Pentapetalae</taxon>
        <taxon>asterids</taxon>
        <taxon>campanulids</taxon>
        <taxon>Asterales</taxon>
        <taxon>Asteraceae</taxon>
        <taxon>Asteroideae</taxon>
        <taxon>Heliantheae alliance</taxon>
        <taxon>Millerieae</taxon>
        <taxon>Smallanthus</taxon>
    </lineage>
</organism>
<evidence type="ECO:0000313" key="2">
    <source>
        <dbReference type="Proteomes" id="UP001056120"/>
    </source>
</evidence>
<evidence type="ECO:0000313" key="1">
    <source>
        <dbReference type="EMBL" id="KAI3802363.1"/>
    </source>
</evidence>
<reference evidence="1 2" key="2">
    <citation type="journal article" date="2022" name="Mol. Ecol. Resour.">
        <title>The genomes of chicory, endive, great burdock and yacon provide insights into Asteraceae paleo-polyploidization history and plant inulin production.</title>
        <authorList>
            <person name="Fan W."/>
            <person name="Wang S."/>
            <person name="Wang H."/>
            <person name="Wang A."/>
            <person name="Jiang F."/>
            <person name="Liu H."/>
            <person name="Zhao H."/>
            <person name="Xu D."/>
            <person name="Zhang Y."/>
        </authorList>
    </citation>
    <scope>NUCLEOTIDE SEQUENCE [LARGE SCALE GENOMIC DNA]</scope>
    <source>
        <strain evidence="2">cv. Yunnan</strain>
        <tissue evidence="1">Leaves</tissue>
    </source>
</reference>
<gene>
    <name evidence="1" type="ORF">L1987_30495</name>
</gene>
<dbReference type="EMBL" id="CM042027">
    <property type="protein sequence ID" value="KAI3802363.1"/>
    <property type="molecule type" value="Genomic_DNA"/>
</dbReference>
<keyword evidence="2" id="KW-1185">Reference proteome</keyword>
<protein>
    <submittedName>
        <fullName evidence="1">Uncharacterized protein</fullName>
    </submittedName>
</protein>
<reference evidence="2" key="1">
    <citation type="journal article" date="2022" name="Mol. Ecol. Resour.">
        <title>The genomes of chicory, endive, great burdock and yacon provide insights into Asteraceae palaeo-polyploidization history and plant inulin production.</title>
        <authorList>
            <person name="Fan W."/>
            <person name="Wang S."/>
            <person name="Wang H."/>
            <person name="Wang A."/>
            <person name="Jiang F."/>
            <person name="Liu H."/>
            <person name="Zhao H."/>
            <person name="Xu D."/>
            <person name="Zhang Y."/>
        </authorList>
    </citation>
    <scope>NUCLEOTIDE SEQUENCE [LARGE SCALE GENOMIC DNA]</scope>
    <source>
        <strain evidence="2">cv. Yunnan</strain>
    </source>
</reference>
<dbReference type="Proteomes" id="UP001056120">
    <property type="component" value="Linkage Group LG10"/>
</dbReference>
<accession>A0ACB9I3S1</accession>
<proteinExistence type="predicted"/>
<sequence>MTVAAKIWCWRGFRRQARFRRTRPSAYSRNVSTVVVQCLQRLPLGNTKYTYSCDGYTFNFLLDSGFVFPVVADESVGRSVPFVFLETVKDDFKKRYGASIGNDSSILVFHYLYHLLFLGNNSLNGTLPDVKSSNLTNINLFVNNFTLGDIGNNGLPSVVTNPSLITPPPHPTLGFQPPPIRPCFLPLPLPVPSQSKG</sequence>
<comment type="caution">
    <text evidence="1">The sequence shown here is derived from an EMBL/GenBank/DDBJ whole genome shotgun (WGS) entry which is preliminary data.</text>
</comment>
<name>A0ACB9I3S1_9ASTR</name>